<gene>
    <name evidence="1" type="ORF">KUF71_022670</name>
</gene>
<name>A0AAE1H2T8_9NEOP</name>
<protein>
    <submittedName>
        <fullName evidence="1">Peptidyl-tRNA hydrolase</fullName>
    </submittedName>
</protein>
<dbReference type="Proteomes" id="UP001219518">
    <property type="component" value="Unassembled WGS sequence"/>
</dbReference>
<evidence type="ECO:0000313" key="2">
    <source>
        <dbReference type="Proteomes" id="UP001219518"/>
    </source>
</evidence>
<reference evidence="1" key="1">
    <citation type="submission" date="2021-07" db="EMBL/GenBank/DDBJ databases">
        <authorList>
            <person name="Catto M.A."/>
            <person name="Jacobson A."/>
            <person name="Kennedy G."/>
            <person name="Labadie P."/>
            <person name="Hunt B.G."/>
            <person name="Srinivasan R."/>
        </authorList>
    </citation>
    <scope>NUCLEOTIDE SEQUENCE</scope>
    <source>
        <strain evidence="1">PL_HMW_Pooled</strain>
        <tissue evidence="1">Head</tissue>
    </source>
</reference>
<evidence type="ECO:0000313" key="1">
    <source>
        <dbReference type="EMBL" id="KAK3913216.1"/>
    </source>
</evidence>
<sequence>MSGISTDEFGRKKKDGYYEQESNARDTTFSLGEVARKILLNASTSTLLSCYLNLLLQYQPLTFWRFVHHDDSFAANCYGNHSGVIGT</sequence>
<keyword evidence="1" id="KW-0378">Hydrolase</keyword>
<proteinExistence type="predicted"/>
<reference evidence="1" key="2">
    <citation type="journal article" date="2023" name="BMC Genomics">
        <title>Pest status, molecular evolution, and epigenetic factors derived from the genome assembly of Frankliniella fusca, a thysanopteran phytovirus vector.</title>
        <authorList>
            <person name="Catto M.A."/>
            <person name="Labadie P.E."/>
            <person name="Jacobson A.L."/>
            <person name="Kennedy G.G."/>
            <person name="Srinivasan R."/>
            <person name="Hunt B.G."/>
        </authorList>
    </citation>
    <scope>NUCLEOTIDE SEQUENCE</scope>
    <source>
        <strain evidence="1">PL_HMW_Pooled</strain>
    </source>
</reference>
<accession>A0AAE1H2T8</accession>
<dbReference type="AlphaFoldDB" id="A0AAE1H2T8"/>
<comment type="caution">
    <text evidence="1">The sequence shown here is derived from an EMBL/GenBank/DDBJ whole genome shotgun (WGS) entry which is preliminary data.</text>
</comment>
<keyword evidence="2" id="KW-1185">Reference proteome</keyword>
<dbReference type="EMBL" id="JAHWGI010000312">
    <property type="protein sequence ID" value="KAK3913216.1"/>
    <property type="molecule type" value="Genomic_DNA"/>
</dbReference>
<dbReference type="GO" id="GO:0016787">
    <property type="term" value="F:hydrolase activity"/>
    <property type="evidence" value="ECO:0007669"/>
    <property type="project" value="UniProtKB-KW"/>
</dbReference>
<organism evidence="1 2">
    <name type="scientific">Frankliniella fusca</name>
    <dbReference type="NCBI Taxonomy" id="407009"/>
    <lineage>
        <taxon>Eukaryota</taxon>
        <taxon>Metazoa</taxon>
        <taxon>Ecdysozoa</taxon>
        <taxon>Arthropoda</taxon>
        <taxon>Hexapoda</taxon>
        <taxon>Insecta</taxon>
        <taxon>Pterygota</taxon>
        <taxon>Neoptera</taxon>
        <taxon>Paraneoptera</taxon>
        <taxon>Thysanoptera</taxon>
        <taxon>Terebrantia</taxon>
        <taxon>Thripoidea</taxon>
        <taxon>Thripidae</taxon>
        <taxon>Frankliniella</taxon>
    </lineage>
</organism>